<dbReference type="CDD" id="cd16469">
    <property type="entry name" value="RING-H2_RNF24-like"/>
    <property type="match status" value="1"/>
</dbReference>
<evidence type="ECO:0000256" key="6">
    <source>
        <dbReference type="ARBA" id="ARBA00022786"/>
    </source>
</evidence>
<evidence type="ECO:0000256" key="1">
    <source>
        <dbReference type="ARBA" id="ARBA00000900"/>
    </source>
</evidence>
<keyword evidence="4" id="KW-0479">Metal-binding</keyword>
<feature type="compositionally biased region" description="Pro residues" evidence="9">
    <location>
        <begin position="20"/>
        <end position="29"/>
    </location>
</feature>
<dbReference type="InterPro" id="IPR001841">
    <property type="entry name" value="Znf_RING"/>
</dbReference>
<dbReference type="SMART" id="SM00184">
    <property type="entry name" value="RING"/>
    <property type="match status" value="1"/>
</dbReference>
<evidence type="ECO:0000256" key="8">
    <source>
        <dbReference type="PROSITE-ProRule" id="PRU00175"/>
    </source>
</evidence>
<evidence type="ECO:0000256" key="3">
    <source>
        <dbReference type="ARBA" id="ARBA00022679"/>
    </source>
</evidence>
<keyword evidence="6" id="KW-0833">Ubl conjugation pathway</keyword>
<dbReference type="EMBL" id="JBEAFC010000011">
    <property type="protein sequence ID" value="KAL1537721.1"/>
    <property type="molecule type" value="Genomic_DNA"/>
</dbReference>
<dbReference type="PANTHER" id="PTHR22937:SF222">
    <property type="entry name" value="RING-TYPE E3 UBIQUITIN TRANSFERASE"/>
    <property type="match status" value="1"/>
</dbReference>
<evidence type="ECO:0000259" key="10">
    <source>
        <dbReference type="PROSITE" id="PS50089"/>
    </source>
</evidence>
<keyword evidence="5 8" id="KW-0863">Zinc-finger</keyword>
<name>A0ABD1G0W4_SALDI</name>
<evidence type="ECO:0000256" key="5">
    <source>
        <dbReference type="ARBA" id="ARBA00022771"/>
    </source>
</evidence>
<keyword evidence="7" id="KW-0862">Zinc</keyword>
<dbReference type="PANTHER" id="PTHR22937">
    <property type="entry name" value="E3 UBIQUITIN-PROTEIN LIGASE RNF165"/>
    <property type="match status" value="1"/>
</dbReference>
<protein>
    <recommendedName>
        <fullName evidence="2">RING-type E3 ubiquitin transferase</fullName>
        <ecNumber evidence="2">2.3.2.27</ecNumber>
    </recommendedName>
</protein>
<organism evidence="11 12">
    <name type="scientific">Salvia divinorum</name>
    <name type="common">Maria pastora</name>
    <name type="synonym">Diviner's sage</name>
    <dbReference type="NCBI Taxonomy" id="28513"/>
    <lineage>
        <taxon>Eukaryota</taxon>
        <taxon>Viridiplantae</taxon>
        <taxon>Streptophyta</taxon>
        <taxon>Embryophyta</taxon>
        <taxon>Tracheophyta</taxon>
        <taxon>Spermatophyta</taxon>
        <taxon>Magnoliopsida</taxon>
        <taxon>eudicotyledons</taxon>
        <taxon>Gunneridae</taxon>
        <taxon>Pentapetalae</taxon>
        <taxon>asterids</taxon>
        <taxon>lamiids</taxon>
        <taxon>Lamiales</taxon>
        <taxon>Lamiaceae</taxon>
        <taxon>Nepetoideae</taxon>
        <taxon>Mentheae</taxon>
        <taxon>Salviinae</taxon>
        <taxon>Salvia</taxon>
        <taxon>Salvia subgen. Calosphace</taxon>
    </lineage>
</organism>
<evidence type="ECO:0000256" key="4">
    <source>
        <dbReference type="ARBA" id="ARBA00022723"/>
    </source>
</evidence>
<dbReference type="Gene3D" id="3.30.40.10">
    <property type="entry name" value="Zinc/RING finger domain, C3HC4 (zinc finger)"/>
    <property type="match status" value="1"/>
</dbReference>
<feature type="region of interest" description="Disordered" evidence="9">
    <location>
        <begin position="1"/>
        <end position="29"/>
    </location>
</feature>
<evidence type="ECO:0000313" key="11">
    <source>
        <dbReference type="EMBL" id="KAL1537721.1"/>
    </source>
</evidence>
<keyword evidence="12" id="KW-1185">Reference proteome</keyword>
<dbReference type="Pfam" id="PF13639">
    <property type="entry name" value="zf-RING_2"/>
    <property type="match status" value="1"/>
</dbReference>
<accession>A0ABD1G0W4</accession>
<dbReference type="SUPFAM" id="SSF57850">
    <property type="entry name" value="RING/U-box"/>
    <property type="match status" value="1"/>
</dbReference>
<keyword evidence="3 11" id="KW-0808">Transferase</keyword>
<dbReference type="AlphaFoldDB" id="A0ABD1G0W4"/>
<dbReference type="GO" id="GO:0061630">
    <property type="term" value="F:ubiquitin protein ligase activity"/>
    <property type="evidence" value="ECO:0007669"/>
    <property type="project" value="UniProtKB-EC"/>
</dbReference>
<evidence type="ECO:0000256" key="9">
    <source>
        <dbReference type="SAM" id="MobiDB-lite"/>
    </source>
</evidence>
<dbReference type="InterPro" id="IPR013083">
    <property type="entry name" value="Znf_RING/FYVE/PHD"/>
</dbReference>
<evidence type="ECO:0000313" key="12">
    <source>
        <dbReference type="Proteomes" id="UP001567538"/>
    </source>
</evidence>
<dbReference type="Proteomes" id="UP001567538">
    <property type="component" value="Unassembled WGS sequence"/>
</dbReference>
<reference evidence="11 12" key="1">
    <citation type="submission" date="2024-06" db="EMBL/GenBank/DDBJ databases">
        <title>A chromosome level genome sequence of Diviner's sage (Salvia divinorum).</title>
        <authorList>
            <person name="Ford S.A."/>
            <person name="Ro D.-K."/>
            <person name="Ness R.W."/>
            <person name="Phillips M.A."/>
        </authorList>
    </citation>
    <scope>NUCLEOTIDE SEQUENCE [LARGE SCALE GENOMIC DNA]</scope>
    <source>
        <strain evidence="11">SAF-2024a</strain>
        <tissue evidence="11">Leaf</tissue>
    </source>
</reference>
<feature type="domain" description="RING-type" evidence="10">
    <location>
        <begin position="297"/>
        <end position="338"/>
    </location>
</feature>
<keyword evidence="11" id="KW-0012">Acyltransferase</keyword>
<dbReference type="EC" id="2.3.2.27" evidence="2"/>
<comment type="caution">
    <text evidence="11">The sequence shown here is derived from an EMBL/GenBank/DDBJ whole genome shotgun (WGS) entry which is preliminary data.</text>
</comment>
<dbReference type="GO" id="GO:0008270">
    <property type="term" value="F:zinc ion binding"/>
    <property type="evidence" value="ECO:0007669"/>
    <property type="project" value="UniProtKB-KW"/>
</dbReference>
<dbReference type="PROSITE" id="PS50089">
    <property type="entry name" value="ZF_RING_2"/>
    <property type="match status" value="1"/>
</dbReference>
<evidence type="ECO:0000256" key="2">
    <source>
        <dbReference type="ARBA" id="ARBA00012483"/>
    </source>
</evidence>
<comment type="catalytic activity">
    <reaction evidence="1">
        <text>S-ubiquitinyl-[E2 ubiquitin-conjugating enzyme]-L-cysteine + [acceptor protein]-L-lysine = [E2 ubiquitin-conjugating enzyme]-L-cysteine + N(6)-ubiquitinyl-[acceptor protein]-L-lysine.</text>
        <dbReference type="EC" id="2.3.2.27"/>
    </reaction>
</comment>
<dbReference type="InterPro" id="IPR045191">
    <property type="entry name" value="MBR1/2-like"/>
</dbReference>
<evidence type="ECO:0000256" key="7">
    <source>
        <dbReference type="ARBA" id="ARBA00022833"/>
    </source>
</evidence>
<proteinExistence type="predicted"/>
<sequence length="345" mass="38337">MEHRNTQHPDTGQGSGQQQPDPPVPNPIVPNVPQPYLQPVVPAPGNQWILAIPLIRVYQYSVLVFYGIPPYNGYFYCYHYYHYYPCFPFPAPVPPIAPLPYQPHPIENVNDPNIGHHDPPHLEAVPDDEVVAPEISSVDEADIAHIDEADIADIDEAYIADIEEANIADIDEADITDIDEAYIADIDEADISDIDEADIADIVEAYNADIDEADVADIDEADVDDVDEAADPLEEDRLDIDGWSYEALLALGEALGPAEVGLSPEFIDSHLNVRTFESLPTHDNPEDADDQQGADFCPICWDKFESGENIGTLECNHEFHSECIKIWLEDKNTCPICRSPALRVD</sequence>
<gene>
    <name evidence="11" type="ORF">AAHA92_30206</name>
</gene>